<protein>
    <submittedName>
        <fullName evidence="1">Uncharacterized protein</fullName>
    </submittedName>
</protein>
<dbReference type="SUPFAM" id="SSF53448">
    <property type="entry name" value="Nucleotide-diphospho-sugar transferases"/>
    <property type="match status" value="1"/>
</dbReference>
<name>A0A6C0B588_9ZZZZ</name>
<dbReference type="InterPro" id="IPR029044">
    <property type="entry name" value="Nucleotide-diphossugar_trans"/>
</dbReference>
<accession>A0A6C0B588</accession>
<dbReference type="EMBL" id="MN739081">
    <property type="protein sequence ID" value="QHS87405.1"/>
    <property type="molecule type" value="Genomic_DNA"/>
</dbReference>
<proteinExistence type="predicted"/>
<dbReference type="AlphaFoldDB" id="A0A6C0B588"/>
<dbReference type="Gene3D" id="3.90.550.10">
    <property type="entry name" value="Spore Coat Polysaccharide Biosynthesis Protein SpsA, Chain A"/>
    <property type="match status" value="1"/>
</dbReference>
<reference evidence="1" key="1">
    <citation type="journal article" date="2020" name="Nature">
        <title>Giant virus diversity and host interactions through global metagenomics.</title>
        <authorList>
            <person name="Schulz F."/>
            <person name="Roux S."/>
            <person name="Paez-Espino D."/>
            <person name="Jungbluth S."/>
            <person name="Walsh D.A."/>
            <person name="Denef V.J."/>
            <person name="McMahon K.D."/>
            <person name="Konstantinidis K.T."/>
            <person name="Eloe-Fadrosh E.A."/>
            <person name="Kyrpides N.C."/>
            <person name="Woyke T."/>
        </authorList>
    </citation>
    <scope>NUCLEOTIDE SEQUENCE</scope>
    <source>
        <strain evidence="1">GVMAG-M-3300010157-4</strain>
    </source>
</reference>
<evidence type="ECO:0000313" key="1">
    <source>
        <dbReference type="EMBL" id="QHS87405.1"/>
    </source>
</evidence>
<organism evidence="1">
    <name type="scientific">viral metagenome</name>
    <dbReference type="NCBI Taxonomy" id="1070528"/>
    <lineage>
        <taxon>unclassified sequences</taxon>
        <taxon>metagenomes</taxon>
        <taxon>organismal metagenomes</taxon>
    </lineage>
</organism>
<sequence length="314" mass="35999">MQDANNIWSFEPPTPGFKESAQGLQQSGPVLEHHSSSIIQHNDMESEVRRYILSAKPSLVILTPCYNSSMYAGYTESLLKTMFLCKDLNIPTTIHFCRNDSLVSRARNNLIAKAMSIPGSTHFLFIDADITWDPYDIVKLLLADKPIVGGIYPIKNYQWEKIMDNPNMIRDLMERKKKSQLDKLLTNEEYLKMNMVRYNINYSSNMLSIQNNLTKVKHLATGFMMLKRSVIETMARAFPQTKYVDDVGFLTGKENDYAFALFDCGVEEGHYFSEDWLFCHRWSKMGGSIFADVSINLDHTGIETYRGSFISSIM</sequence>